<dbReference type="eggNOG" id="ENOG5032VE4">
    <property type="taxonomic scope" value="Bacteria"/>
</dbReference>
<dbReference type="PATRIC" id="fig|1346791.3.peg.453"/>
<sequence>MYPLGVVEVTLRNAIDALLKARHGHSWHLDPQFCNTVLMPEGLATLQKAIARAGPGATHSQVVAELTFDFWSNLLRPEYGNLWRTSLNIVFPNIARGTSRHDVQSMAKAINRFRNRVAHHEPVLDLNITDVHAKIVELVRLRCTETAAWLKHHSTVSAIIRTRPRGPAAGFVSLQTRLAPDYVEVTEATTLEHVSEQFDRKHQVAICIDGDGVVTAAFGPIELIQYLAAAAKTTDGLVAPVEHTVKHLLTTIDVSETWVAMPASTALALAIDRLTEKKVNMVIGLDPAGTPVGVIPRAQRRY</sequence>
<proteinExistence type="predicted"/>
<name>T0IYI2_9SPHN</name>
<evidence type="ECO:0008006" key="3">
    <source>
        <dbReference type="Google" id="ProtNLM"/>
    </source>
</evidence>
<dbReference type="AlphaFoldDB" id="T0IYI2"/>
<dbReference type="EMBL" id="AUWY01000023">
    <property type="protein sequence ID" value="EQB33865.1"/>
    <property type="molecule type" value="Genomic_DNA"/>
</dbReference>
<evidence type="ECO:0000313" key="1">
    <source>
        <dbReference type="EMBL" id="EQB33865.1"/>
    </source>
</evidence>
<reference evidence="1 2" key="1">
    <citation type="journal article" date="2013" name="Genome Announc.">
        <title>Draft Genome Sequence of Sphingobium ummariense Strain RL-3, a Hexachlorocyclohexane-Degrading Bacterium.</title>
        <authorList>
            <person name="Kohli P."/>
            <person name="Dua A."/>
            <person name="Sangwan N."/>
            <person name="Oldach P."/>
            <person name="Khurana J.P."/>
            <person name="Lal R."/>
        </authorList>
    </citation>
    <scope>NUCLEOTIDE SEQUENCE [LARGE SCALE GENOMIC DNA]</scope>
    <source>
        <strain evidence="1 2">RL-3</strain>
    </source>
</reference>
<comment type="caution">
    <text evidence="1">The sequence shown here is derived from an EMBL/GenBank/DDBJ whole genome shotgun (WGS) entry which is preliminary data.</text>
</comment>
<accession>T0IYI2</accession>
<organism evidence="1 2">
    <name type="scientific">Sphingobium ummariense RL-3</name>
    <dbReference type="NCBI Taxonomy" id="1346791"/>
    <lineage>
        <taxon>Bacteria</taxon>
        <taxon>Pseudomonadati</taxon>
        <taxon>Pseudomonadota</taxon>
        <taxon>Alphaproteobacteria</taxon>
        <taxon>Sphingomonadales</taxon>
        <taxon>Sphingomonadaceae</taxon>
        <taxon>Sphingobium</taxon>
    </lineage>
</organism>
<dbReference type="STRING" id="1346791.M529_02315"/>
<protein>
    <recommendedName>
        <fullName evidence="3">CBS domain-containing protein</fullName>
    </recommendedName>
</protein>
<dbReference type="Proteomes" id="UP000015523">
    <property type="component" value="Unassembled WGS sequence"/>
</dbReference>
<keyword evidence="2" id="KW-1185">Reference proteome</keyword>
<evidence type="ECO:0000313" key="2">
    <source>
        <dbReference type="Proteomes" id="UP000015523"/>
    </source>
</evidence>
<gene>
    <name evidence="1" type="ORF">M529_02315</name>
</gene>